<proteinExistence type="predicted"/>
<comment type="caution">
    <text evidence="2">The sequence shown here is derived from an EMBL/GenBank/DDBJ whole genome shotgun (WGS) entry which is preliminary data.</text>
</comment>
<dbReference type="EMBL" id="LKHP01000004">
    <property type="protein sequence ID" value="KRQ87254.1"/>
    <property type="molecule type" value="Genomic_DNA"/>
</dbReference>
<keyword evidence="1" id="KW-1133">Transmembrane helix</keyword>
<dbReference type="OrthoDB" id="1949754at2"/>
<dbReference type="RefSeq" id="WP_057977843.1">
    <property type="nucleotide sequence ID" value="NZ_LKHP01000004.1"/>
</dbReference>
<name>A0A0R3JUK6_CALMK</name>
<feature type="transmembrane region" description="Helical" evidence="1">
    <location>
        <begin position="53"/>
        <end position="72"/>
    </location>
</feature>
<evidence type="ECO:0000256" key="1">
    <source>
        <dbReference type="SAM" id="Phobius"/>
    </source>
</evidence>
<accession>A0A0R3JUK6</accession>
<feature type="transmembrane region" description="Helical" evidence="1">
    <location>
        <begin position="29"/>
        <end position="46"/>
    </location>
</feature>
<keyword evidence="1" id="KW-0812">Transmembrane</keyword>
<evidence type="ECO:0000313" key="3">
    <source>
        <dbReference type="Proteomes" id="UP000052015"/>
    </source>
</evidence>
<dbReference type="AlphaFoldDB" id="A0A0R3JUK6"/>
<dbReference type="Proteomes" id="UP000052015">
    <property type="component" value="Unassembled WGS sequence"/>
</dbReference>
<sequence>MHILLFSILLGILTPLILVAPPSYYPLLFTFLTISLLIIIFSRKYFTINYKILLLGLLNFIVFYALCSFIIFNQNKTDYPNFGNVQETKKAVIFYSEGEMEKYSPFFADYFFKDKNILLKPLYCYKIKKEYSVFEVNEKNKELTKIAQELKKALLNYMPYYYYIAFEGYIPNIRDSIFSAVKDGCKEIYIINYTSKEIELKINKYVDLNFLRDKGINIKITKPIYESDLFINYFVNKINNLPVRYQGILIYDNETKTSSRLKERLVKYGYKESGIIISKDIKGSFDYFKSQNFKDILFLNLTQSSSGIEAEKIINNEVSKYTQDFRVHGIKSWGFDIELVKACIKEFKEIE</sequence>
<gene>
    <name evidence="2" type="ORF">ABG79_01057</name>
</gene>
<keyword evidence="3" id="KW-1185">Reference proteome</keyword>
<organism evidence="2 3">
    <name type="scientific">Caloramator mitchellensis</name>
    <dbReference type="NCBI Taxonomy" id="908809"/>
    <lineage>
        <taxon>Bacteria</taxon>
        <taxon>Bacillati</taxon>
        <taxon>Bacillota</taxon>
        <taxon>Clostridia</taxon>
        <taxon>Eubacteriales</taxon>
        <taxon>Clostridiaceae</taxon>
        <taxon>Caloramator</taxon>
    </lineage>
</organism>
<dbReference type="Gene3D" id="3.40.50.1400">
    <property type="match status" value="1"/>
</dbReference>
<keyword evidence="1" id="KW-0472">Membrane</keyword>
<evidence type="ECO:0000313" key="2">
    <source>
        <dbReference type="EMBL" id="KRQ87254.1"/>
    </source>
</evidence>
<protein>
    <submittedName>
        <fullName evidence="2">Uncharacterized protein</fullName>
    </submittedName>
</protein>
<reference evidence="2 3" key="1">
    <citation type="submission" date="2015-09" db="EMBL/GenBank/DDBJ databases">
        <title>Draft genome sequence of a Caloramator mitchellensis, a moderate thermophile from the Great Artesian Basin of Australia.</title>
        <authorList>
            <person name="Patel B.K."/>
        </authorList>
    </citation>
    <scope>NUCLEOTIDE SEQUENCE [LARGE SCALE GENOMIC DNA]</scope>
    <source>
        <strain evidence="2 3">VF08</strain>
    </source>
</reference>